<proteinExistence type="predicted"/>
<protein>
    <submittedName>
        <fullName evidence="1">Uncharacterized protein</fullName>
    </submittedName>
</protein>
<dbReference type="AlphaFoldDB" id="A0A9J6AJS2"/>
<name>A0A9J6AJS2_SOLCO</name>
<gene>
    <name evidence="1" type="ORF">H5410_009907</name>
</gene>
<accession>A0A9J6AJS2</accession>
<dbReference type="Proteomes" id="UP000824120">
    <property type="component" value="Chromosome 2"/>
</dbReference>
<evidence type="ECO:0000313" key="1">
    <source>
        <dbReference type="EMBL" id="KAG5624689.1"/>
    </source>
</evidence>
<keyword evidence="2" id="KW-1185">Reference proteome</keyword>
<organism evidence="1 2">
    <name type="scientific">Solanum commersonii</name>
    <name type="common">Commerson's wild potato</name>
    <name type="synonym">Commerson's nightshade</name>
    <dbReference type="NCBI Taxonomy" id="4109"/>
    <lineage>
        <taxon>Eukaryota</taxon>
        <taxon>Viridiplantae</taxon>
        <taxon>Streptophyta</taxon>
        <taxon>Embryophyta</taxon>
        <taxon>Tracheophyta</taxon>
        <taxon>Spermatophyta</taxon>
        <taxon>Magnoliopsida</taxon>
        <taxon>eudicotyledons</taxon>
        <taxon>Gunneridae</taxon>
        <taxon>Pentapetalae</taxon>
        <taxon>asterids</taxon>
        <taxon>lamiids</taxon>
        <taxon>Solanales</taxon>
        <taxon>Solanaceae</taxon>
        <taxon>Solanoideae</taxon>
        <taxon>Solaneae</taxon>
        <taxon>Solanum</taxon>
    </lineage>
</organism>
<sequence length="172" mass="20060">MGTWDMKRGYFDATDVWYLMTTMEIPGLSAEASISTTASHNNYSRHWHLVQNLLFEIYIITERTRKNALKEKHEETEQVQKRHMGRRITYGPYLGLYIRTGHCPDSGLTENQPTEQHAEPYIIDVGCSCVLLRKCKRRLSNPLLRRKERIFGMTFELLKEPSSGAYEAFRNA</sequence>
<reference evidence="1 2" key="1">
    <citation type="submission" date="2020-09" db="EMBL/GenBank/DDBJ databases">
        <title>De no assembly of potato wild relative species, Solanum commersonii.</title>
        <authorList>
            <person name="Cho K."/>
        </authorList>
    </citation>
    <scope>NUCLEOTIDE SEQUENCE [LARGE SCALE GENOMIC DNA]</scope>
    <source>
        <strain evidence="1">LZ3.2</strain>
        <tissue evidence="1">Leaf</tissue>
    </source>
</reference>
<evidence type="ECO:0000313" key="2">
    <source>
        <dbReference type="Proteomes" id="UP000824120"/>
    </source>
</evidence>
<dbReference type="EMBL" id="JACXVP010000002">
    <property type="protein sequence ID" value="KAG5624689.1"/>
    <property type="molecule type" value="Genomic_DNA"/>
</dbReference>
<comment type="caution">
    <text evidence="1">The sequence shown here is derived from an EMBL/GenBank/DDBJ whole genome shotgun (WGS) entry which is preliminary data.</text>
</comment>